<evidence type="ECO:0000313" key="2">
    <source>
        <dbReference type="EMBL" id="CAB1449475.1"/>
    </source>
</evidence>
<reference evidence="2" key="1">
    <citation type="submission" date="2020-03" db="EMBL/GenBank/DDBJ databases">
        <authorList>
            <person name="Weist P."/>
        </authorList>
    </citation>
    <scope>NUCLEOTIDE SEQUENCE</scope>
</reference>
<accession>A0A9N7Z319</accession>
<proteinExistence type="predicted"/>
<feature type="region of interest" description="Disordered" evidence="1">
    <location>
        <begin position="95"/>
        <end position="145"/>
    </location>
</feature>
<dbReference type="AlphaFoldDB" id="A0A9N7Z319"/>
<evidence type="ECO:0000313" key="3">
    <source>
        <dbReference type="Proteomes" id="UP001153269"/>
    </source>
</evidence>
<protein>
    <submittedName>
        <fullName evidence="2">Uncharacterized protein</fullName>
    </submittedName>
</protein>
<feature type="region of interest" description="Disordered" evidence="1">
    <location>
        <begin position="26"/>
        <end position="69"/>
    </location>
</feature>
<sequence length="145" mass="16237">MKELPHIPAERLAPGLMRRITGRPLCKKKRHARHRTTFCRSHPRPLPARRPGSPPGPPQLQGEEPPSASFASLTLQPAVPVWHLSWGLDCTRQTKHPSVELEPPWQVDGFTPWDENHSPPASLEGKHKVNGDRGDNACDSHRSQL</sequence>
<dbReference type="Proteomes" id="UP001153269">
    <property type="component" value="Unassembled WGS sequence"/>
</dbReference>
<keyword evidence="3" id="KW-1185">Reference proteome</keyword>
<gene>
    <name evidence="2" type="ORF">PLEPLA_LOCUS37158</name>
</gene>
<dbReference type="EMBL" id="CADEAL010004016">
    <property type="protein sequence ID" value="CAB1449475.1"/>
    <property type="molecule type" value="Genomic_DNA"/>
</dbReference>
<comment type="caution">
    <text evidence="2">The sequence shown here is derived from an EMBL/GenBank/DDBJ whole genome shotgun (WGS) entry which is preliminary data.</text>
</comment>
<evidence type="ECO:0000256" key="1">
    <source>
        <dbReference type="SAM" id="MobiDB-lite"/>
    </source>
</evidence>
<name>A0A9N7Z319_PLEPL</name>
<feature type="compositionally biased region" description="Pro residues" evidence="1">
    <location>
        <begin position="44"/>
        <end position="58"/>
    </location>
</feature>
<feature type="compositionally biased region" description="Basic residues" evidence="1">
    <location>
        <begin position="26"/>
        <end position="43"/>
    </location>
</feature>
<feature type="compositionally biased region" description="Basic and acidic residues" evidence="1">
    <location>
        <begin position="124"/>
        <end position="145"/>
    </location>
</feature>
<organism evidence="2 3">
    <name type="scientific">Pleuronectes platessa</name>
    <name type="common">European plaice</name>
    <dbReference type="NCBI Taxonomy" id="8262"/>
    <lineage>
        <taxon>Eukaryota</taxon>
        <taxon>Metazoa</taxon>
        <taxon>Chordata</taxon>
        <taxon>Craniata</taxon>
        <taxon>Vertebrata</taxon>
        <taxon>Euteleostomi</taxon>
        <taxon>Actinopterygii</taxon>
        <taxon>Neopterygii</taxon>
        <taxon>Teleostei</taxon>
        <taxon>Neoteleostei</taxon>
        <taxon>Acanthomorphata</taxon>
        <taxon>Carangaria</taxon>
        <taxon>Pleuronectiformes</taxon>
        <taxon>Pleuronectoidei</taxon>
        <taxon>Pleuronectidae</taxon>
        <taxon>Pleuronectes</taxon>
    </lineage>
</organism>